<evidence type="ECO:0000313" key="1">
    <source>
        <dbReference type="EMBL" id="SUZ89254.1"/>
    </source>
</evidence>
<sequence length="53" mass="5894">VRLGLLRCDEVGGDRLDRYGGYRELFTQLLNHGDEEVVVTDYDVVDGRLPGAA</sequence>
<dbReference type="AlphaFoldDB" id="A0A381RDJ5"/>
<organism evidence="1">
    <name type="scientific">marine metagenome</name>
    <dbReference type="NCBI Taxonomy" id="408172"/>
    <lineage>
        <taxon>unclassified sequences</taxon>
        <taxon>metagenomes</taxon>
        <taxon>ecological metagenomes</taxon>
    </lineage>
</organism>
<dbReference type="EMBL" id="UINC01001811">
    <property type="protein sequence ID" value="SUZ89254.1"/>
    <property type="molecule type" value="Genomic_DNA"/>
</dbReference>
<feature type="non-terminal residue" evidence="1">
    <location>
        <position position="53"/>
    </location>
</feature>
<gene>
    <name evidence="1" type="ORF">METZ01_LOCUS42108</name>
</gene>
<name>A0A381RDJ5_9ZZZZ</name>
<accession>A0A381RDJ5</accession>
<feature type="non-terminal residue" evidence="1">
    <location>
        <position position="1"/>
    </location>
</feature>
<proteinExistence type="predicted"/>
<protein>
    <submittedName>
        <fullName evidence="1">Uncharacterized protein</fullName>
    </submittedName>
</protein>
<reference evidence="1" key="1">
    <citation type="submission" date="2018-05" db="EMBL/GenBank/DDBJ databases">
        <authorList>
            <person name="Lanie J.A."/>
            <person name="Ng W.-L."/>
            <person name="Kazmierczak K.M."/>
            <person name="Andrzejewski T.M."/>
            <person name="Davidsen T.M."/>
            <person name="Wayne K.J."/>
            <person name="Tettelin H."/>
            <person name="Glass J.I."/>
            <person name="Rusch D."/>
            <person name="Podicherti R."/>
            <person name="Tsui H.-C.T."/>
            <person name="Winkler M.E."/>
        </authorList>
    </citation>
    <scope>NUCLEOTIDE SEQUENCE</scope>
</reference>